<comment type="similarity">
    <text evidence="5 6">Belongs to the FtsA/MreB family.</text>
</comment>
<dbReference type="InterPro" id="IPR043129">
    <property type="entry name" value="ATPase_NBD"/>
</dbReference>
<dbReference type="Pfam" id="PF02491">
    <property type="entry name" value="SHS2_FTSA"/>
    <property type="match status" value="1"/>
</dbReference>
<protein>
    <recommendedName>
        <fullName evidence="5 6">Cell division protein FtsA</fullName>
    </recommendedName>
</protein>
<comment type="subunit">
    <text evidence="5">Self-interacts. Interacts with FtsZ.</text>
</comment>
<dbReference type="PIRSF" id="PIRSF003101">
    <property type="entry name" value="FtsA"/>
    <property type="match status" value="1"/>
</dbReference>
<comment type="subcellular location">
    <subcellularLocation>
        <location evidence="5">Cell membrane</location>
        <topology evidence="5">Peripheral membrane protein</topology>
        <orientation evidence="5">Cytoplasmic side</orientation>
    </subcellularLocation>
    <text evidence="5">Localizes to the Z ring in an FtsZ-dependent manner. Targeted to the membrane through a conserved C-terminal amphipathic helix.</text>
</comment>
<dbReference type="CDD" id="cd24048">
    <property type="entry name" value="ASKHA_NBD_FtsA"/>
    <property type="match status" value="1"/>
</dbReference>
<dbReference type="Proteomes" id="UP001597295">
    <property type="component" value="Unassembled WGS sequence"/>
</dbReference>
<dbReference type="InterPro" id="IPR003494">
    <property type="entry name" value="SHS2_FtsA"/>
</dbReference>
<evidence type="ECO:0000256" key="5">
    <source>
        <dbReference type="HAMAP-Rule" id="MF_02033"/>
    </source>
</evidence>
<dbReference type="PANTHER" id="PTHR32432">
    <property type="entry name" value="CELL DIVISION PROTEIN FTSA-RELATED"/>
    <property type="match status" value="1"/>
</dbReference>
<dbReference type="HAMAP" id="MF_02033">
    <property type="entry name" value="FtsA"/>
    <property type="match status" value="1"/>
</dbReference>
<dbReference type="Pfam" id="PF14450">
    <property type="entry name" value="FtsA"/>
    <property type="match status" value="1"/>
</dbReference>
<dbReference type="NCBIfam" id="TIGR01174">
    <property type="entry name" value="ftsA"/>
    <property type="match status" value="1"/>
</dbReference>
<dbReference type="Gene3D" id="3.30.1490.110">
    <property type="match status" value="1"/>
</dbReference>
<comment type="caution">
    <text evidence="8">The sequence shown here is derived from an EMBL/GenBank/DDBJ whole genome shotgun (WGS) entry which is preliminary data.</text>
</comment>
<proteinExistence type="inferred from homology"/>
<evidence type="ECO:0000256" key="4">
    <source>
        <dbReference type="ARBA" id="ARBA00023306"/>
    </source>
</evidence>
<organism evidence="8 9">
    <name type="scientific">Lacibacterium aquatile</name>
    <dbReference type="NCBI Taxonomy" id="1168082"/>
    <lineage>
        <taxon>Bacteria</taxon>
        <taxon>Pseudomonadati</taxon>
        <taxon>Pseudomonadota</taxon>
        <taxon>Alphaproteobacteria</taxon>
        <taxon>Rhodospirillales</taxon>
        <taxon>Rhodospirillaceae</taxon>
    </lineage>
</organism>
<evidence type="ECO:0000313" key="8">
    <source>
        <dbReference type="EMBL" id="MFD2263572.1"/>
    </source>
</evidence>
<dbReference type="RefSeq" id="WP_379876592.1">
    <property type="nucleotide sequence ID" value="NZ_JBHUIP010000012.1"/>
</dbReference>
<keyword evidence="2 5" id="KW-0132">Cell division</keyword>
<dbReference type="EMBL" id="JBHUIP010000012">
    <property type="protein sequence ID" value="MFD2263572.1"/>
    <property type="molecule type" value="Genomic_DNA"/>
</dbReference>
<dbReference type="GO" id="GO:0051301">
    <property type="term" value="P:cell division"/>
    <property type="evidence" value="ECO:0007669"/>
    <property type="project" value="UniProtKB-KW"/>
</dbReference>
<evidence type="ECO:0000256" key="1">
    <source>
        <dbReference type="ARBA" id="ARBA00022475"/>
    </source>
</evidence>
<accession>A0ABW5DR15</accession>
<keyword evidence="1 5" id="KW-1003">Cell membrane</keyword>
<dbReference type="SMART" id="SM00842">
    <property type="entry name" value="FtsA"/>
    <property type="match status" value="1"/>
</dbReference>
<keyword evidence="4 5" id="KW-0131">Cell cycle</keyword>
<evidence type="ECO:0000256" key="3">
    <source>
        <dbReference type="ARBA" id="ARBA00023136"/>
    </source>
</evidence>
<feature type="domain" description="SHS2" evidence="7">
    <location>
        <begin position="13"/>
        <end position="198"/>
    </location>
</feature>
<evidence type="ECO:0000259" key="7">
    <source>
        <dbReference type="SMART" id="SM00842"/>
    </source>
</evidence>
<name>A0ABW5DR15_9PROT</name>
<keyword evidence="9" id="KW-1185">Reference proteome</keyword>
<keyword evidence="3 5" id="KW-0472">Membrane</keyword>
<comment type="function">
    <text evidence="5 6">Cell division protein that is involved in the assembly of the Z ring. May serve as a membrane anchor for the Z ring.</text>
</comment>
<sequence>MRKQTGKARNGVIAALDIGTTKTTCIITRTDGGVARVIGSGLHGTRGVKAGTIIDMDAAEKAILAAVQEAEQMAGETIQGVIVNMSGGNPSSRTILHEIQIDGREIGDDDMRKVLEHGRQNLEPSDRTMLHTVPVGFAIDGSRGIRDPRGMYGQRLGVNMHVVSATTGALKTLATVVARCHLELDGVVTSPYAAGQASLVDDERELGVTLVDMGGGTTTIAVFFDGKVVHTDSVPIGGNHVTADIARGLSTSLAHAERMKTLYGAALVTSADEREIIEVPLVGEDDRLSVNHVPKSILTGIIQPRLEETFELVRSRLEASGFDKVAGRRAVLTGGASQLSGVRDLAALILDKQVRLGKPNGLVGLPNDYAGPAFCTAAGLVVHAMQPVSLPSRRSKPQKAASTGLFGRFGGWLKENF</sequence>
<reference evidence="9" key="1">
    <citation type="journal article" date="2019" name="Int. J. Syst. Evol. Microbiol.">
        <title>The Global Catalogue of Microorganisms (GCM) 10K type strain sequencing project: providing services to taxonomists for standard genome sequencing and annotation.</title>
        <authorList>
            <consortium name="The Broad Institute Genomics Platform"/>
            <consortium name="The Broad Institute Genome Sequencing Center for Infectious Disease"/>
            <person name="Wu L."/>
            <person name="Ma J."/>
        </authorList>
    </citation>
    <scope>NUCLEOTIDE SEQUENCE [LARGE SCALE GENOMIC DNA]</scope>
    <source>
        <strain evidence="9">CGMCC 1.19062</strain>
    </source>
</reference>
<dbReference type="SUPFAM" id="SSF53067">
    <property type="entry name" value="Actin-like ATPase domain"/>
    <property type="match status" value="2"/>
</dbReference>
<dbReference type="PANTHER" id="PTHR32432:SF4">
    <property type="entry name" value="CELL DIVISION PROTEIN FTSA"/>
    <property type="match status" value="1"/>
</dbReference>
<evidence type="ECO:0000256" key="2">
    <source>
        <dbReference type="ARBA" id="ARBA00022618"/>
    </source>
</evidence>
<dbReference type="Gene3D" id="3.30.420.40">
    <property type="match status" value="2"/>
</dbReference>
<gene>
    <name evidence="5 8" type="primary">ftsA</name>
    <name evidence="8" type="ORF">ACFSM5_11790</name>
</gene>
<evidence type="ECO:0000256" key="6">
    <source>
        <dbReference type="PIRNR" id="PIRNR003101"/>
    </source>
</evidence>
<dbReference type="InterPro" id="IPR020823">
    <property type="entry name" value="Cell_div_FtsA"/>
</dbReference>
<dbReference type="InterPro" id="IPR050696">
    <property type="entry name" value="FtsA/MreB"/>
</dbReference>
<evidence type="ECO:0000313" key="9">
    <source>
        <dbReference type="Proteomes" id="UP001597295"/>
    </source>
</evidence>